<dbReference type="InterPro" id="IPR008271">
    <property type="entry name" value="Ser/Thr_kinase_AS"/>
</dbReference>
<dbReference type="PANTHER" id="PTHR44329:SF214">
    <property type="entry name" value="PROTEIN KINASE DOMAIN-CONTAINING PROTEIN"/>
    <property type="match status" value="1"/>
</dbReference>
<dbReference type="InParanoid" id="D0P0P2"/>
<proteinExistence type="predicted"/>
<dbReference type="HOGENOM" id="CLU_017377_0_0_1"/>
<dbReference type="InterPro" id="IPR000719">
    <property type="entry name" value="Prot_kinase_dom"/>
</dbReference>
<dbReference type="OrthoDB" id="5966500at2759"/>
<evidence type="ECO:0000256" key="1">
    <source>
        <dbReference type="ARBA" id="ARBA00022741"/>
    </source>
</evidence>
<evidence type="ECO:0000256" key="2">
    <source>
        <dbReference type="ARBA" id="ARBA00022840"/>
    </source>
</evidence>
<dbReference type="Gene3D" id="3.30.200.20">
    <property type="entry name" value="Phosphorylase Kinase, domain 1"/>
    <property type="match status" value="1"/>
</dbReference>
<dbReference type="STRING" id="403677.D0P0P2"/>
<evidence type="ECO:0000313" key="5">
    <source>
        <dbReference type="EMBL" id="EEY53009.1"/>
    </source>
</evidence>
<name>D0P0P2_PHYIT</name>
<protein>
    <submittedName>
        <fullName evidence="5">Protein kinase, putative</fullName>
    </submittedName>
</protein>
<dbReference type="EMBL" id="DS028222">
    <property type="protein sequence ID" value="EEY53009.1"/>
    <property type="molecule type" value="Genomic_DNA"/>
</dbReference>
<dbReference type="GeneID" id="9466981"/>
<dbReference type="Pfam" id="PF00069">
    <property type="entry name" value="Pkinase"/>
    <property type="match status" value="1"/>
</dbReference>
<evidence type="ECO:0000313" key="6">
    <source>
        <dbReference type="Proteomes" id="UP000006643"/>
    </source>
</evidence>
<feature type="binding site" evidence="3">
    <location>
        <position position="672"/>
    </location>
    <ligand>
        <name>ATP</name>
        <dbReference type="ChEBI" id="CHEBI:30616"/>
    </ligand>
</feature>
<dbReference type="SUPFAM" id="SSF56112">
    <property type="entry name" value="Protein kinase-like (PK-like)"/>
    <property type="match status" value="2"/>
</dbReference>
<dbReference type="OMA" id="SEREEWH"/>
<dbReference type="InterPro" id="IPR051681">
    <property type="entry name" value="Ser/Thr_Kinases-Pseudokinases"/>
</dbReference>
<feature type="domain" description="Protein kinase" evidence="4">
    <location>
        <begin position="645"/>
        <end position="882"/>
    </location>
</feature>
<keyword evidence="5" id="KW-0418">Kinase</keyword>
<dbReference type="PROSITE" id="PS00107">
    <property type="entry name" value="PROTEIN_KINASE_ATP"/>
    <property type="match status" value="1"/>
</dbReference>
<sequence length="905" mass="103007">MSKTMKKFWMDSDDSRWHSKHKGDFSTSDRLADHFVGKLRDVCRDEQSEVAIMIRFTRILKESLDSYESQSNLLLKLADTGRVVTLLHRYVDNALDTLDFLDPSEREEWHSQLLVEREERLQVFKEFALDNDQLVAALGDKNQQLEIVTLLRYCVEKYHDGITPFAGKNEKYRDKLTTGELDTISLVYDVAVQKAGLVSSDLPDWFVTSEHEWAWVSKAKLEDCKLGWDVKAREKDADDNVSDEVRGELNHPHLRKFYGASYVGKPFVIHESCFPPTFEKDVWRYMGNCALGLQYVHDRGLVYHDVSPTTLRCSYSERRGVLDGLGLVPRSRVGRFHVIGNKDNKDQTEDQESAESYDVLRFGIAVFFILLNGRNSNLPGETRDKKFDTWKHKTTSRLPDVQPGFITDEEWEMLQGLCAENPADRTKLEDVSFKMKLLDGDGSQRDVDKSHIVADISNYVIQSFNGTISELLDELAEDHEEEFTPEDRSVFNRLQDVYSHMERAGELYGVLVEDFSLLAWDFFKKFDENMSNSSVSMQIASQSVAGQNYHYHHQIDHLVHDSPQLQGMDTVHHWQPTLLKNPSTFLQHTSRPEDIAMLRFEAQTRAGAYAADIVDSMNTVLREAQRRGIGGSGMIPKWFIPSYQVKLEENIGSGGFALVNLGKWFGTDVVVKRLKPMAVDENRRNQFRREADLWFALNHSNLIKLYGACYEGPQPFFVCERATRQTLTDYLQPEKGIEHLHDHNIVHGDLKNDNILVCEGGAAKIADFGLSVLGTTPKSIGVLTTQAVRWKAPECLEGNLPTFASDIYAFGMCIIEAVTGDFPWGRNLADQAVTRLVKTEKKIPDRPAVFKDKEWNLVERMCRWDPQKRIGIGSVIKMLEDIGVSNLIEAGGNVGPTTVTAKTPN</sequence>
<keyword evidence="1 3" id="KW-0547">Nucleotide-binding</keyword>
<evidence type="ECO:0000256" key="3">
    <source>
        <dbReference type="PROSITE-ProRule" id="PRU10141"/>
    </source>
</evidence>
<dbReference type="PROSITE" id="PS50011">
    <property type="entry name" value="PROTEIN_KINASE_DOM"/>
    <property type="match status" value="1"/>
</dbReference>
<dbReference type="InterPro" id="IPR011009">
    <property type="entry name" value="Kinase-like_dom_sf"/>
</dbReference>
<dbReference type="GO" id="GO:0005524">
    <property type="term" value="F:ATP binding"/>
    <property type="evidence" value="ECO:0007669"/>
    <property type="project" value="UniProtKB-UniRule"/>
</dbReference>
<keyword evidence="6" id="KW-1185">Reference proteome</keyword>
<dbReference type="KEGG" id="pif:PITG_19878"/>
<dbReference type="AlphaFoldDB" id="D0P0P2"/>
<keyword evidence="5" id="KW-0808">Transferase</keyword>
<evidence type="ECO:0000259" key="4">
    <source>
        <dbReference type="PROSITE" id="PS50011"/>
    </source>
</evidence>
<dbReference type="PROSITE" id="PS00108">
    <property type="entry name" value="PROTEIN_KINASE_ST"/>
    <property type="match status" value="1"/>
</dbReference>
<gene>
    <name evidence="5" type="ORF">PITG_19878</name>
</gene>
<keyword evidence="2 3" id="KW-0067">ATP-binding</keyword>
<dbReference type="GO" id="GO:0004674">
    <property type="term" value="F:protein serine/threonine kinase activity"/>
    <property type="evidence" value="ECO:0007669"/>
    <property type="project" value="TreeGrafter"/>
</dbReference>
<dbReference type="PANTHER" id="PTHR44329">
    <property type="entry name" value="SERINE/THREONINE-PROTEIN KINASE TNNI3K-RELATED"/>
    <property type="match status" value="1"/>
</dbReference>
<dbReference type="InterPro" id="IPR017441">
    <property type="entry name" value="Protein_kinase_ATP_BS"/>
</dbReference>
<dbReference type="Gene3D" id="1.10.510.10">
    <property type="entry name" value="Transferase(Phosphotransferase) domain 1"/>
    <property type="match status" value="2"/>
</dbReference>
<accession>D0P0P2</accession>
<dbReference type="eggNOG" id="KOG0192">
    <property type="taxonomic scope" value="Eukaryota"/>
</dbReference>
<dbReference type="SMART" id="SM00220">
    <property type="entry name" value="S_TKc"/>
    <property type="match status" value="1"/>
</dbReference>
<dbReference type="RefSeq" id="XP_002896137.1">
    <property type="nucleotide sequence ID" value="XM_002896091.1"/>
</dbReference>
<dbReference type="Proteomes" id="UP000006643">
    <property type="component" value="Unassembled WGS sequence"/>
</dbReference>
<reference evidence="6" key="1">
    <citation type="journal article" date="2009" name="Nature">
        <title>Genome sequence and analysis of the Irish potato famine pathogen Phytophthora infestans.</title>
        <authorList>
            <consortium name="The Broad Institute Genome Sequencing Platform"/>
            <person name="Haas B.J."/>
            <person name="Kamoun S."/>
            <person name="Zody M.C."/>
            <person name="Jiang R.H."/>
            <person name="Handsaker R.E."/>
            <person name="Cano L.M."/>
            <person name="Grabherr M."/>
            <person name="Kodira C.D."/>
            <person name="Raffaele S."/>
            <person name="Torto-Alalibo T."/>
            <person name="Bozkurt T.O."/>
            <person name="Ah-Fong A.M."/>
            <person name="Alvarado L."/>
            <person name="Anderson V.L."/>
            <person name="Armstrong M.R."/>
            <person name="Avrova A."/>
            <person name="Baxter L."/>
            <person name="Beynon J."/>
            <person name="Boevink P.C."/>
            <person name="Bollmann S.R."/>
            <person name="Bos J.I."/>
            <person name="Bulone V."/>
            <person name="Cai G."/>
            <person name="Cakir C."/>
            <person name="Carrington J.C."/>
            <person name="Chawner M."/>
            <person name="Conti L."/>
            <person name="Costanzo S."/>
            <person name="Ewan R."/>
            <person name="Fahlgren N."/>
            <person name="Fischbach M.A."/>
            <person name="Fugelstad J."/>
            <person name="Gilroy E.M."/>
            <person name="Gnerre S."/>
            <person name="Green P.J."/>
            <person name="Grenville-Briggs L.J."/>
            <person name="Griffith J."/>
            <person name="Grunwald N.J."/>
            <person name="Horn K."/>
            <person name="Horner N.R."/>
            <person name="Hu C.H."/>
            <person name="Huitema E."/>
            <person name="Jeong D.H."/>
            <person name="Jones A.M."/>
            <person name="Jones J.D."/>
            <person name="Jones R.W."/>
            <person name="Karlsson E.K."/>
            <person name="Kunjeti S.G."/>
            <person name="Lamour K."/>
            <person name="Liu Z."/>
            <person name="Ma L."/>
            <person name="Maclean D."/>
            <person name="Chibucos M.C."/>
            <person name="McDonald H."/>
            <person name="McWalters J."/>
            <person name="Meijer H.J."/>
            <person name="Morgan W."/>
            <person name="Morris P.F."/>
            <person name="Munro C.A."/>
            <person name="O'Neill K."/>
            <person name="Ospina-Giraldo M."/>
            <person name="Pinzon A."/>
            <person name="Pritchard L."/>
            <person name="Ramsahoye B."/>
            <person name="Ren Q."/>
            <person name="Restrepo S."/>
            <person name="Roy S."/>
            <person name="Sadanandom A."/>
            <person name="Savidor A."/>
            <person name="Schornack S."/>
            <person name="Schwartz D.C."/>
            <person name="Schumann U.D."/>
            <person name="Schwessinger B."/>
            <person name="Seyer L."/>
            <person name="Sharpe T."/>
            <person name="Silvar C."/>
            <person name="Song J."/>
            <person name="Studholme D.J."/>
            <person name="Sykes S."/>
            <person name="Thines M."/>
            <person name="van de Vondervoort P.J."/>
            <person name="Phuntumart V."/>
            <person name="Wawra S."/>
            <person name="Weide R."/>
            <person name="Win J."/>
            <person name="Young C."/>
            <person name="Zhou S."/>
            <person name="Fry W."/>
            <person name="Meyers B.C."/>
            <person name="van West P."/>
            <person name="Ristaino J."/>
            <person name="Govers F."/>
            <person name="Birch P.R."/>
            <person name="Whisson S.C."/>
            <person name="Judelson H.S."/>
            <person name="Nusbaum C."/>
        </authorList>
    </citation>
    <scope>NUCLEOTIDE SEQUENCE [LARGE SCALE GENOMIC DNA]</scope>
    <source>
        <strain evidence="6">T30-4</strain>
    </source>
</reference>
<dbReference type="VEuPathDB" id="FungiDB:PITG_19878"/>
<organism evidence="5 6">
    <name type="scientific">Phytophthora infestans (strain T30-4)</name>
    <name type="common">Potato late blight agent</name>
    <dbReference type="NCBI Taxonomy" id="403677"/>
    <lineage>
        <taxon>Eukaryota</taxon>
        <taxon>Sar</taxon>
        <taxon>Stramenopiles</taxon>
        <taxon>Oomycota</taxon>
        <taxon>Peronosporomycetes</taxon>
        <taxon>Peronosporales</taxon>
        <taxon>Peronosporaceae</taxon>
        <taxon>Phytophthora</taxon>
    </lineage>
</organism>